<keyword evidence="1" id="KW-0175">Coiled coil</keyword>
<accession>A0ABS1TQ79</accession>
<dbReference type="Proteomes" id="UP000623967">
    <property type="component" value="Unassembled WGS sequence"/>
</dbReference>
<keyword evidence="3" id="KW-1185">Reference proteome</keyword>
<organism evidence="2 3">
    <name type="scientific">Neobacillus paridis</name>
    <dbReference type="NCBI Taxonomy" id="2803862"/>
    <lineage>
        <taxon>Bacteria</taxon>
        <taxon>Bacillati</taxon>
        <taxon>Bacillota</taxon>
        <taxon>Bacilli</taxon>
        <taxon>Bacillales</taxon>
        <taxon>Bacillaceae</taxon>
        <taxon>Neobacillus</taxon>
    </lineage>
</organism>
<sequence>MAQDQTFSVRVSPDLKEKVQEMIEASGLASTKEWFEKLLLVYEMETLKQGAPGYERELNELSIHTNRIEEMVANIIRRSIFEQGKLKEDQEKVLLEKEEEIQAAKSGLSECKAQLEGLQELLQNAVNEKTAAEKLVKQYEETNERNKELIGEYKEKINDLNARLVDSEAVMKEYLELKEEIHTQKDLLKDRGLQVKDLTQTIDRLKESHEKDIEMLKNQHKIELERTIEKKDREREKDIFELQTKWQAKVEELTVAGSEKIQALYEELNGLRKQMDDMRTRYERQIEKLKGQQ</sequence>
<feature type="coiled-coil region" evidence="1">
    <location>
        <begin position="261"/>
        <end position="292"/>
    </location>
</feature>
<proteinExistence type="predicted"/>
<feature type="coiled-coil region" evidence="1">
    <location>
        <begin position="206"/>
        <end position="237"/>
    </location>
</feature>
<evidence type="ECO:0000313" key="2">
    <source>
        <dbReference type="EMBL" id="MBL4952050.1"/>
    </source>
</evidence>
<dbReference type="EMBL" id="JAESWB010000134">
    <property type="protein sequence ID" value="MBL4952050.1"/>
    <property type="molecule type" value="Genomic_DNA"/>
</dbReference>
<gene>
    <name evidence="2" type="ORF">JK635_07480</name>
</gene>
<comment type="caution">
    <text evidence="2">The sequence shown here is derived from an EMBL/GenBank/DDBJ whole genome shotgun (WGS) entry which is preliminary data.</text>
</comment>
<protein>
    <submittedName>
        <fullName evidence="2">Uncharacterized protein</fullName>
    </submittedName>
</protein>
<dbReference type="RefSeq" id="WP_202653330.1">
    <property type="nucleotide sequence ID" value="NZ_JAESWB010000134.1"/>
</dbReference>
<feature type="coiled-coil region" evidence="1">
    <location>
        <begin position="87"/>
        <end position="177"/>
    </location>
</feature>
<reference evidence="2 3" key="1">
    <citation type="submission" date="2021-01" db="EMBL/GenBank/DDBJ databases">
        <title>Genome public.</title>
        <authorList>
            <person name="Liu C."/>
            <person name="Sun Q."/>
        </authorList>
    </citation>
    <scope>NUCLEOTIDE SEQUENCE [LARGE SCALE GENOMIC DNA]</scope>
    <source>
        <strain evidence="2 3">YIM B02564</strain>
    </source>
</reference>
<evidence type="ECO:0000313" key="3">
    <source>
        <dbReference type="Proteomes" id="UP000623967"/>
    </source>
</evidence>
<name>A0ABS1TQ79_9BACI</name>
<evidence type="ECO:0000256" key="1">
    <source>
        <dbReference type="SAM" id="Coils"/>
    </source>
</evidence>